<reference evidence="3" key="1">
    <citation type="journal article" date="2019" name="Int. J. Syst. Evol. Microbiol.">
        <title>The Global Catalogue of Microorganisms (GCM) 10K type strain sequencing project: providing services to taxonomists for standard genome sequencing and annotation.</title>
        <authorList>
            <consortium name="The Broad Institute Genomics Platform"/>
            <consortium name="The Broad Institute Genome Sequencing Center for Infectious Disease"/>
            <person name="Wu L."/>
            <person name="Ma J."/>
        </authorList>
    </citation>
    <scope>NUCLEOTIDE SEQUENCE [LARGE SCALE GENOMIC DNA]</scope>
    <source>
        <strain evidence="3">JCM 17027</strain>
    </source>
</reference>
<sequence>MPIWLPAWLLVRQASFPIAVPFRLPAVAARGGPLHVSAELTGGAVTLLGLGILTLAGIRGSGGIRGIGRRRSSARG</sequence>
<keyword evidence="3" id="KW-1185">Reference proteome</keyword>
<accession>A0ABP7S7D7</accession>
<organism evidence="2 3">
    <name type="scientific">Streptomyces marokkonensis</name>
    <dbReference type="NCBI Taxonomy" id="324855"/>
    <lineage>
        <taxon>Bacteria</taxon>
        <taxon>Bacillati</taxon>
        <taxon>Actinomycetota</taxon>
        <taxon>Actinomycetes</taxon>
        <taxon>Kitasatosporales</taxon>
        <taxon>Streptomycetaceae</taxon>
        <taxon>Streptomyces</taxon>
    </lineage>
</organism>
<evidence type="ECO:0000313" key="2">
    <source>
        <dbReference type="EMBL" id="GAA4007831.1"/>
    </source>
</evidence>
<feature type="transmembrane region" description="Helical" evidence="1">
    <location>
        <begin position="44"/>
        <end position="62"/>
    </location>
</feature>
<dbReference type="Proteomes" id="UP001500034">
    <property type="component" value="Unassembled WGS sequence"/>
</dbReference>
<keyword evidence="1" id="KW-1133">Transmembrane helix</keyword>
<evidence type="ECO:0000313" key="3">
    <source>
        <dbReference type="Proteomes" id="UP001500034"/>
    </source>
</evidence>
<protein>
    <submittedName>
        <fullName evidence="2">Uncharacterized protein</fullName>
    </submittedName>
</protein>
<keyword evidence="1" id="KW-0472">Membrane</keyword>
<comment type="caution">
    <text evidence="2">The sequence shown here is derived from an EMBL/GenBank/DDBJ whole genome shotgun (WGS) entry which is preliminary data.</text>
</comment>
<name>A0ABP7S7D7_9ACTN</name>
<dbReference type="EMBL" id="BAABCQ010000189">
    <property type="protein sequence ID" value="GAA4007831.1"/>
    <property type="molecule type" value="Genomic_DNA"/>
</dbReference>
<gene>
    <name evidence="2" type="ORF">GCM10022384_62190</name>
</gene>
<evidence type="ECO:0000256" key="1">
    <source>
        <dbReference type="SAM" id="Phobius"/>
    </source>
</evidence>
<proteinExistence type="predicted"/>
<keyword evidence="1" id="KW-0812">Transmembrane</keyword>